<name>A0A386KAW4_9CAUD</name>
<evidence type="ECO:0000259" key="1">
    <source>
        <dbReference type="Pfam" id="PF23961"/>
    </source>
</evidence>
<dbReference type="EMBL" id="MH746814">
    <property type="protein sequence ID" value="AYD82365.1"/>
    <property type="molecule type" value="Genomic_DNA"/>
</dbReference>
<organism evidence="2 3">
    <name type="scientific">Acinetobacter phage vB_AbaM_B09_Aci05</name>
    <dbReference type="NCBI Taxonomy" id="2315458"/>
    <lineage>
        <taxon>Viruses</taxon>
        <taxon>Duplodnaviria</taxon>
        <taxon>Heunggongvirae</taxon>
        <taxon>Uroviricota</taxon>
        <taxon>Caudoviricetes</taxon>
        <taxon>Saclayvirus</taxon>
        <taxon>Saclayvirus Aci05</taxon>
    </lineage>
</organism>
<proteinExistence type="predicted"/>
<feature type="domain" description="Phage neck terminator protein gp12-like" evidence="1">
    <location>
        <begin position="7"/>
        <end position="157"/>
    </location>
</feature>
<evidence type="ECO:0000313" key="3">
    <source>
        <dbReference type="Proteomes" id="UP000269940"/>
    </source>
</evidence>
<sequence length="177" mass="20146">MIESVVIRCIKQLNPTLKHIVGGQNGYNPKQIFVIVEEVDSFLVGTATRTLTSRTGKWLQQQTKQYVVRVGVQGTVSPELSDKAEMLQLYLDTPMIRQNFQDEGYTLKVGRQIIPLDMKLDSHQYKRYSIQLDLTTSISLEVEQTPIEGVGIKGDFVMEKDKSLIYEYEDSIIKDDG</sequence>
<accession>A0A386KAW4</accession>
<dbReference type="Pfam" id="PF23961">
    <property type="entry name" value="Phage_tail_terminator_9"/>
    <property type="match status" value="1"/>
</dbReference>
<gene>
    <name evidence="2" type="ORF">Aci05_036</name>
</gene>
<dbReference type="InterPro" id="IPR057087">
    <property type="entry name" value="Gp12-like"/>
</dbReference>
<reference evidence="2 3" key="1">
    <citation type="submission" date="2018-08" db="EMBL/GenBank/DDBJ databases">
        <title>Complete genome sequence of five Acinetobacter baumannii phages from Abidjan, Cote d'Ivoire.</title>
        <authorList>
            <person name="Essoh C."/>
            <person name="Vernadet J.-P."/>
            <person name="Vergnaud G."/>
            <person name="Resch G."/>
            <person name="Pourcel C."/>
        </authorList>
    </citation>
    <scope>NUCLEOTIDE SEQUENCE [LARGE SCALE GENOMIC DNA]</scope>
</reference>
<keyword evidence="3" id="KW-1185">Reference proteome</keyword>
<dbReference type="Proteomes" id="UP000269940">
    <property type="component" value="Segment"/>
</dbReference>
<evidence type="ECO:0000313" key="2">
    <source>
        <dbReference type="EMBL" id="AYD82365.1"/>
    </source>
</evidence>
<protein>
    <recommendedName>
        <fullName evidence="1">Phage neck terminator protein gp12-like domain-containing protein</fullName>
    </recommendedName>
</protein>